<name>A0A4P2VKI4_FLUSA</name>
<evidence type="ECO:0000256" key="1">
    <source>
        <dbReference type="ARBA" id="ARBA00007734"/>
    </source>
</evidence>
<dbReference type="Gene3D" id="1.10.530.10">
    <property type="match status" value="1"/>
</dbReference>
<keyword evidence="4" id="KW-1185">Reference proteome</keyword>
<organism evidence="3 4">
    <name type="scientific">Fluviispira sanaruensis</name>
    <dbReference type="NCBI Taxonomy" id="2493639"/>
    <lineage>
        <taxon>Bacteria</taxon>
        <taxon>Pseudomonadati</taxon>
        <taxon>Bdellovibrionota</taxon>
        <taxon>Oligoflexia</taxon>
        <taxon>Silvanigrellales</taxon>
        <taxon>Silvanigrellaceae</taxon>
        <taxon>Fluviispira</taxon>
    </lineage>
</organism>
<comment type="similarity">
    <text evidence="1">Belongs to the transglycosylase Slt family.</text>
</comment>
<dbReference type="PANTHER" id="PTHR37423">
    <property type="entry name" value="SOLUBLE LYTIC MUREIN TRANSGLYCOSYLASE-RELATED"/>
    <property type="match status" value="1"/>
</dbReference>
<dbReference type="OrthoDB" id="5298965at2"/>
<evidence type="ECO:0000313" key="3">
    <source>
        <dbReference type="EMBL" id="BBH52190.1"/>
    </source>
</evidence>
<feature type="domain" description="Transglycosylase SLT" evidence="2">
    <location>
        <begin position="454"/>
        <end position="552"/>
    </location>
</feature>
<accession>A0A4P2VKI4</accession>
<protein>
    <recommendedName>
        <fullName evidence="2">Transglycosylase SLT domain-containing protein</fullName>
    </recommendedName>
</protein>
<proteinExistence type="inferred from homology"/>
<evidence type="ECO:0000313" key="4">
    <source>
        <dbReference type="Proteomes" id="UP000291236"/>
    </source>
</evidence>
<sequence>MLKFLREKVEFYFRAFCLLIPYIFLSSCSSNEILTENLELTLPDQKQMQSRIERNTSDIYLSNLNSYDPPTESQLIEEANFKNLKLYNENARILSDWVLKIISQKEKTQISKNCEALIGSFKKEFPLNEHSLACVAWWLERKNNEELNSLQRNSYSATTITKRLTSKQRHEWENFRGMSFSDSFLQIDPDNLRQAVTLSTKALEYSSDCDFAGPTSAVILRLESFLPNHYAYSSIEKLYSKVQKCLLPNLEGSEKVHLRVGLFRLISGFPNSASQALEKVLLEKEPQESSRSLFWLGAIYQKNNKNSDPAKNPYWQKLVKDFPISLAAIISSQQMGIDPMENLVPDDEILLQSRESLAWNDNNLEAFIFDLFRARKNISAATEWAGYVARTTSVGNSKMLLYWAIAQNSVYNYRYSIAMLGRYGKNEKTFKVSKNLLRIFFPKPYLHEISDKSMDIDPIFVLSVIRQESAFDPYARSSANARGLMQILPSTAKSIKRRVSATQLYDPLTNLEVGILYLSKLLKRYDGRIEYVLAAYNAGASNLDKWRDRVSNDNMMLFSDFMPFRETRSYVSIILRNYYWYGRILSEKDDSLARKIKQQSKQARWKSESILALLEGSWKGNLDAQKRAILDKIYIFGNNNSQLSAQSKVWKDVLLPNDKTFAGQVKGDENKDKVFLEPVVEQENKDKTVLRPFR</sequence>
<dbReference type="GO" id="GO:0000270">
    <property type="term" value="P:peptidoglycan metabolic process"/>
    <property type="evidence" value="ECO:0007669"/>
    <property type="project" value="InterPro"/>
</dbReference>
<dbReference type="PANTHER" id="PTHR37423:SF2">
    <property type="entry name" value="MEMBRANE-BOUND LYTIC MUREIN TRANSGLYCOSYLASE C"/>
    <property type="match status" value="1"/>
</dbReference>
<dbReference type="GO" id="GO:0016020">
    <property type="term" value="C:membrane"/>
    <property type="evidence" value="ECO:0007669"/>
    <property type="project" value="InterPro"/>
</dbReference>
<dbReference type="InterPro" id="IPR008258">
    <property type="entry name" value="Transglycosylase_SLT_dom_1"/>
</dbReference>
<dbReference type="EMBL" id="AP019368">
    <property type="protein sequence ID" value="BBH52190.1"/>
    <property type="molecule type" value="Genomic_DNA"/>
</dbReference>
<evidence type="ECO:0000259" key="2">
    <source>
        <dbReference type="Pfam" id="PF01464"/>
    </source>
</evidence>
<dbReference type="InterPro" id="IPR023346">
    <property type="entry name" value="Lysozyme-like_dom_sf"/>
</dbReference>
<reference evidence="3 4" key="1">
    <citation type="submission" date="2018-12" db="EMBL/GenBank/DDBJ databases">
        <title>Rubrispira sanarue gen. nov., sp., nov., a member of the order Silvanigrellales, isolated from a brackish lake in Hamamatsu Japan.</title>
        <authorList>
            <person name="Maejima Y."/>
            <person name="Iino T."/>
            <person name="Muraguchi Y."/>
            <person name="Fukuda K."/>
            <person name="Nojiri H."/>
            <person name="Ohkuma M."/>
            <person name="Moriuchi R."/>
            <person name="Dohra H."/>
            <person name="Kimbara K."/>
            <person name="Shintani M."/>
        </authorList>
    </citation>
    <scope>NUCLEOTIDE SEQUENCE [LARGE SCALE GENOMIC DNA]</scope>
    <source>
        <strain evidence="3 4">RF1110005</strain>
    </source>
</reference>
<dbReference type="CDD" id="cd13401">
    <property type="entry name" value="Slt70-like"/>
    <property type="match status" value="1"/>
</dbReference>
<dbReference type="InterPro" id="IPR000189">
    <property type="entry name" value="Transglyc_AS"/>
</dbReference>
<dbReference type="RefSeq" id="WP_130606425.1">
    <property type="nucleotide sequence ID" value="NZ_AP019368.1"/>
</dbReference>
<dbReference type="GO" id="GO:0008933">
    <property type="term" value="F:peptidoglycan lytic transglycosylase activity"/>
    <property type="evidence" value="ECO:0007669"/>
    <property type="project" value="InterPro"/>
</dbReference>
<dbReference type="SUPFAM" id="SSF53955">
    <property type="entry name" value="Lysozyme-like"/>
    <property type="match status" value="1"/>
</dbReference>
<dbReference type="PROSITE" id="PS00922">
    <property type="entry name" value="TRANSGLYCOSYLASE"/>
    <property type="match status" value="1"/>
</dbReference>
<dbReference type="Proteomes" id="UP000291236">
    <property type="component" value="Chromosome"/>
</dbReference>
<dbReference type="KEGG" id="sbf:JCM31447_314800"/>
<dbReference type="AlphaFoldDB" id="A0A4P2VKI4"/>
<dbReference type="PROSITE" id="PS51257">
    <property type="entry name" value="PROKAR_LIPOPROTEIN"/>
    <property type="match status" value="1"/>
</dbReference>
<gene>
    <name evidence="3" type="ORF">JCM31447_314800</name>
</gene>
<dbReference type="Pfam" id="PF01464">
    <property type="entry name" value="SLT"/>
    <property type="match status" value="1"/>
</dbReference>